<keyword evidence="2" id="KW-1185">Reference proteome</keyword>
<dbReference type="AlphaFoldDB" id="A0A0D8HKN0"/>
<dbReference type="EMBL" id="JXYS01000015">
    <property type="protein sequence ID" value="KJF18483.1"/>
    <property type="molecule type" value="Genomic_DNA"/>
</dbReference>
<name>A0A0D8HKN0_9ACTN</name>
<accession>A0A0D8HKN0</accession>
<reference evidence="1 2" key="1">
    <citation type="submission" date="2015-01" db="EMBL/GenBank/DDBJ databases">
        <title>Draft genome of the acidophilic iron oxidizer Acidithrix ferrooxidans strain Py-F3.</title>
        <authorList>
            <person name="Poehlein A."/>
            <person name="Eisen S."/>
            <person name="Schloemann M."/>
            <person name="Johnson B.D."/>
            <person name="Daniel R."/>
            <person name="Muehling M."/>
        </authorList>
    </citation>
    <scope>NUCLEOTIDE SEQUENCE [LARGE SCALE GENOMIC DNA]</scope>
    <source>
        <strain evidence="1 2">Py-F3</strain>
    </source>
</reference>
<evidence type="ECO:0000313" key="2">
    <source>
        <dbReference type="Proteomes" id="UP000032360"/>
    </source>
</evidence>
<dbReference type="Proteomes" id="UP000032360">
    <property type="component" value="Unassembled WGS sequence"/>
</dbReference>
<sequence length="72" mass="7919">MAWILRSSKLTAGLSLAHSNIHMSEAGVDGSGIVGEVRTVIGITTSKLEAGELELYSYLSFYKRNFTYNDTF</sequence>
<proteinExistence type="predicted"/>
<evidence type="ECO:0000313" key="1">
    <source>
        <dbReference type="EMBL" id="KJF18483.1"/>
    </source>
</evidence>
<organism evidence="1 2">
    <name type="scientific">Acidithrix ferrooxidans</name>
    <dbReference type="NCBI Taxonomy" id="1280514"/>
    <lineage>
        <taxon>Bacteria</taxon>
        <taxon>Bacillati</taxon>
        <taxon>Actinomycetota</taxon>
        <taxon>Acidimicrobiia</taxon>
        <taxon>Acidimicrobiales</taxon>
        <taxon>Acidimicrobiaceae</taxon>
        <taxon>Acidithrix</taxon>
    </lineage>
</organism>
<dbReference type="RefSeq" id="WP_052604398.1">
    <property type="nucleotide sequence ID" value="NZ_JXYS01000015.1"/>
</dbReference>
<protein>
    <submittedName>
        <fullName evidence="1">Uncharacterized protein</fullName>
    </submittedName>
</protein>
<comment type="caution">
    <text evidence="1">The sequence shown here is derived from an EMBL/GenBank/DDBJ whole genome shotgun (WGS) entry which is preliminary data.</text>
</comment>
<gene>
    <name evidence="1" type="ORF">AXFE_06110</name>
</gene>